<dbReference type="InterPro" id="IPR023214">
    <property type="entry name" value="HAD_sf"/>
</dbReference>
<dbReference type="InterPro" id="IPR050235">
    <property type="entry name" value="CK1_Ser-Thr_kinase"/>
</dbReference>
<feature type="region of interest" description="Disordered" evidence="1">
    <location>
        <begin position="599"/>
        <end position="625"/>
    </location>
</feature>
<feature type="region of interest" description="Disordered" evidence="1">
    <location>
        <begin position="269"/>
        <end position="304"/>
    </location>
</feature>
<dbReference type="InParanoid" id="W4KBC2"/>
<dbReference type="Gene3D" id="1.10.510.10">
    <property type="entry name" value="Transferase(Phosphotransferase) domain 1"/>
    <property type="match status" value="1"/>
</dbReference>
<dbReference type="PANTHER" id="PTHR11909">
    <property type="entry name" value="CASEIN KINASE-RELATED"/>
    <property type="match status" value="1"/>
</dbReference>
<gene>
    <name evidence="3" type="ORF">HETIRDRAFT_417470</name>
</gene>
<reference evidence="3 4" key="1">
    <citation type="journal article" date="2012" name="New Phytol.">
        <title>Insight into trade-off between wood decay and parasitism from the genome of a fungal forest pathogen.</title>
        <authorList>
            <person name="Olson A."/>
            <person name="Aerts A."/>
            <person name="Asiegbu F."/>
            <person name="Belbahri L."/>
            <person name="Bouzid O."/>
            <person name="Broberg A."/>
            <person name="Canback B."/>
            <person name="Coutinho P.M."/>
            <person name="Cullen D."/>
            <person name="Dalman K."/>
            <person name="Deflorio G."/>
            <person name="van Diepen L.T."/>
            <person name="Dunand C."/>
            <person name="Duplessis S."/>
            <person name="Durling M."/>
            <person name="Gonthier P."/>
            <person name="Grimwood J."/>
            <person name="Fossdal C.G."/>
            <person name="Hansson D."/>
            <person name="Henrissat B."/>
            <person name="Hietala A."/>
            <person name="Himmelstrand K."/>
            <person name="Hoffmeister D."/>
            <person name="Hogberg N."/>
            <person name="James T.Y."/>
            <person name="Karlsson M."/>
            <person name="Kohler A."/>
            <person name="Kues U."/>
            <person name="Lee Y.H."/>
            <person name="Lin Y.C."/>
            <person name="Lind M."/>
            <person name="Lindquist E."/>
            <person name="Lombard V."/>
            <person name="Lucas S."/>
            <person name="Lunden K."/>
            <person name="Morin E."/>
            <person name="Murat C."/>
            <person name="Park J."/>
            <person name="Raffaello T."/>
            <person name="Rouze P."/>
            <person name="Salamov A."/>
            <person name="Schmutz J."/>
            <person name="Solheim H."/>
            <person name="Stahlberg J."/>
            <person name="Velez H."/>
            <person name="de Vries R.P."/>
            <person name="Wiebenga A."/>
            <person name="Woodward S."/>
            <person name="Yakovlev I."/>
            <person name="Garbelotto M."/>
            <person name="Martin F."/>
            <person name="Grigoriev I.V."/>
            <person name="Stenlid J."/>
        </authorList>
    </citation>
    <scope>NUCLEOTIDE SEQUENCE [LARGE SCALE GENOMIC DNA]</scope>
    <source>
        <strain evidence="3 4">TC 32-1</strain>
    </source>
</reference>
<dbReference type="SUPFAM" id="SSF56112">
    <property type="entry name" value="Protein kinase-like (PK-like)"/>
    <property type="match status" value="1"/>
</dbReference>
<dbReference type="Gene3D" id="1.10.150.750">
    <property type="match status" value="1"/>
</dbReference>
<dbReference type="STRING" id="747525.W4KBC2"/>
<dbReference type="HOGENOM" id="CLU_319827_0_0_1"/>
<dbReference type="InterPro" id="IPR011009">
    <property type="entry name" value="Kinase-like_dom_sf"/>
</dbReference>
<dbReference type="RefSeq" id="XP_009546873.1">
    <property type="nucleotide sequence ID" value="XM_009548578.1"/>
</dbReference>
<accession>W4KBC2</accession>
<dbReference type="InterPro" id="IPR000719">
    <property type="entry name" value="Prot_kinase_dom"/>
</dbReference>
<name>W4KBC2_HETIT</name>
<evidence type="ECO:0000259" key="2">
    <source>
        <dbReference type="PROSITE" id="PS50011"/>
    </source>
</evidence>
<feature type="compositionally biased region" description="Acidic residues" evidence="1">
    <location>
        <begin position="276"/>
        <end position="294"/>
    </location>
</feature>
<dbReference type="GO" id="GO:0005524">
    <property type="term" value="F:ATP binding"/>
    <property type="evidence" value="ECO:0007669"/>
    <property type="project" value="InterPro"/>
</dbReference>
<sequence>MAHSFVVARFLPQRSAHWISPYGTKKSADIHTHPFLALRIYANDMGYSDRPEHAHLSMLFIVSSEKPVGASKNCFFTLAPAAENLERVLTVTPPLSSSERPFYLYTFPKLLANYTVSDLDVSGDRFSGPHQLDEADFKIFCKSILEDDHRREVEPRSSGGDDPVEDGWQTWSGRSAMGTEYLRKPRSRFYELLDWRDPSTLARPSIYNELLLFKQLGSDYSWTGTTKTISWLKEARAATCTKDILLHLIEPSKVDVRGKDATRLYSMPIPFNGDPHEDEESDEGSGWGSDDDFPDVQRLPKPQHATPAVDVRVVALDILGTIFDREGGIRKALISLTPLDWKKRTSRQLIEIYIECETIRLREAPDASYSTIVYTALTDTFLHLGVSPDKESLDKAVDIILTPRLRSDAIDTIHMLHKRGYTLVGIPSLDAATFTQYFEPHIPPELTIDISHSAWASPHAQNPALLPELLKRSQCDHPDIKPAQILIVTTGPFRMVEPACTAGFPIVLLQTASEVESKVILDTATPTLIIENLSSLCDALDEAELGNPSIVPAKRSSSMYPPYRVCGHYQVTHIIDSGSFSTVCAAFHVLTGEEVAVKREMSKGGQRDEKRPALNGESTSTRKATQAEETCLLPYEAQVYRQLRGYQAIPALHHFEMYGGGYFLILDRLGVTLDHLRQVCRGALSLRTVAMLAMELASNPCAPICVDVSLTGIILRDVKPPNLTMGRGNRSNLLYMLDFGLAKPFMSPMTGEHNPFRTGLVWVGTARYMSYNVHFGREPSRRDDMEALGNCLLYLFHGRLPWQGIYGPSVPAKALRIGEMKSGKPFRELLARSPPEFTAYFDHCRSLAFEEEPDYSLLRGIFQKRMDAEGWDVHGKYDWEDPKDLEKGTLLLDEYKMDVRFVQRDLEW</sequence>
<dbReference type="SUPFAM" id="SSF56784">
    <property type="entry name" value="HAD-like"/>
    <property type="match status" value="1"/>
</dbReference>
<dbReference type="EMBL" id="KI925458">
    <property type="protein sequence ID" value="ETW82346.1"/>
    <property type="molecule type" value="Genomic_DNA"/>
</dbReference>
<feature type="compositionally biased region" description="Basic and acidic residues" evidence="1">
    <location>
        <begin position="599"/>
        <end position="612"/>
    </location>
</feature>
<evidence type="ECO:0000313" key="4">
    <source>
        <dbReference type="Proteomes" id="UP000030671"/>
    </source>
</evidence>
<dbReference type="OrthoDB" id="3258886at2759"/>
<dbReference type="eggNOG" id="KOG1164">
    <property type="taxonomic scope" value="Eukaryota"/>
</dbReference>
<dbReference type="KEGG" id="hir:HETIRDRAFT_417470"/>
<evidence type="ECO:0000313" key="3">
    <source>
        <dbReference type="EMBL" id="ETW82346.1"/>
    </source>
</evidence>
<dbReference type="GO" id="GO:0004672">
    <property type="term" value="F:protein kinase activity"/>
    <property type="evidence" value="ECO:0007669"/>
    <property type="project" value="InterPro"/>
</dbReference>
<protein>
    <recommendedName>
        <fullName evidence="2">Protein kinase domain-containing protein</fullName>
    </recommendedName>
</protein>
<dbReference type="AlphaFoldDB" id="W4KBC2"/>
<keyword evidence="4" id="KW-1185">Reference proteome</keyword>
<proteinExistence type="predicted"/>
<dbReference type="Proteomes" id="UP000030671">
    <property type="component" value="Unassembled WGS sequence"/>
</dbReference>
<feature type="domain" description="Protein kinase" evidence="2">
    <location>
        <begin position="569"/>
        <end position="866"/>
    </location>
</feature>
<dbReference type="SMART" id="SM00220">
    <property type="entry name" value="S_TKc"/>
    <property type="match status" value="1"/>
</dbReference>
<feature type="compositionally biased region" description="Polar residues" evidence="1">
    <location>
        <begin position="616"/>
        <end position="625"/>
    </location>
</feature>
<dbReference type="CDD" id="cd14016">
    <property type="entry name" value="STKc_CK1"/>
    <property type="match status" value="1"/>
</dbReference>
<dbReference type="PROSITE" id="PS50011">
    <property type="entry name" value="PROTEIN_KINASE_DOM"/>
    <property type="match status" value="1"/>
</dbReference>
<dbReference type="InterPro" id="IPR036412">
    <property type="entry name" value="HAD-like_sf"/>
</dbReference>
<evidence type="ECO:0000256" key="1">
    <source>
        <dbReference type="SAM" id="MobiDB-lite"/>
    </source>
</evidence>
<organism evidence="3 4">
    <name type="scientific">Heterobasidion irregulare (strain TC 32-1)</name>
    <dbReference type="NCBI Taxonomy" id="747525"/>
    <lineage>
        <taxon>Eukaryota</taxon>
        <taxon>Fungi</taxon>
        <taxon>Dikarya</taxon>
        <taxon>Basidiomycota</taxon>
        <taxon>Agaricomycotina</taxon>
        <taxon>Agaricomycetes</taxon>
        <taxon>Russulales</taxon>
        <taxon>Bondarzewiaceae</taxon>
        <taxon>Heterobasidion</taxon>
        <taxon>Heterobasidion annosum species complex</taxon>
    </lineage>
</organism>
<dbReference type="Gene3D" id="3.40.50.1000">
    <property type="entry name" value="HAD superfamily/HAD-like"/>
    <property type="match status" value="1"/>
</dbReference>
<dbReference type="GeneID" id="20673407"/>